<feature type="transmembrane region" description="Helical" evidence="8">
    <location>
        <begin position="129"/>
        <end position="152"/>
    </location>
</feature>
<feature type="transmembrane region" description="Helical" evidence="8">
    <location>
        <begin position="499"/>
        <end position="520"/>
    </location>
</feature>
<evidence type="ECO:0000256" key="5">
    <source>
        <dbReference type="ARBA" id="ARBA00022984"/>
    </source>
</evidence>
<dbReference type="InterPro" id="IPR051050">
    <property type="entry name" value="Lipid_II_flippase_MurJ/MviN"/>
</dbReference>
<organism evidence="9 10">
    <name type="scientific">Mageeibacillus indolicus</name>
    <dbReference type="NCBI Taxonomy" id="884684"/>
    <lineage>
        <taxon>Bacteria</taxon>
        <taxon>Bacillati</taxon>
        <taxon>Bacillota</taxon>
        <taxon>Clostridia</taxon>
        <taxon>Eubacteriales</taxon>
        <taxon>Oscillospiraceae</taxon>
        <taxon>Mageeibacillus</taxon>
    </lineage>
</organism>
<dbReference type="RefSeq" id="WP_102892194.1">
    <property type="nucleotide sequence ID" value="NZ_NBZD01000001.1"/>
</dbReference>
<dbReference type="InterPro" id="IPR004268">
    <property type="entry name" value="MurJ"/>
</dbReference>
<protein>
    <recommendedName>
        <fullName evidence="11">Lipid II flippase MurJ</fullName>
    </recommendedName>
</protein>
<evidence type="ECO:0000256" key="1">
    <source>
        <dbReference type="ARBA" id="ARBA00004651"/>
    </source>
</evidence>
<proteinExistence type="predicted"/>
<comment type="subcellular location">
    <subcellularLocation>
        <location evidence="1">Cell membrane</location>
        <topology evidence="1">Multi-pass membrane protein</topology>
    </subcellularLocation>
</comment>
<evidence type="ECO:0000313" key="9">
    <source>
        <dbReference type="EMBL" id="PNH19458.1"/>
    </source>
</evidence>
<keyword evidence="6 8" id="KW-1133">Transmembrane helix</keyword>
<dbReference type="PRINTS" id="PR01806">
    <property type="entry name" value="VIRFACTRMVIN"/>
</dbReference>
<feature type="transmembrane region" description="Helical" evidence="8">
    <location>
        <begin position="346"/>
        <end position="371"/>
    </location>
</feature>
<feature type="transmembrane region" description="Helical" evidence="8">
    <location>
        <begin position="302"/>
        <end position="325"/>
    </location>
</feature>
<dbReference type="GO" id="GO:0034204">
    <property type="term" value="P:lipid translocation"/>
    <property type="evidence" value="ECO:0007669"/>
    <property type="project" value="TreeGrafter"/>
</dbReference>
<keyword evidence="7 8" id="KW-0472">Membrane</keyword>
<dbReference type="GO" id="GO:0005886">
    <property type="term" value="C:plasma membrane"/>
    <property type="evidence" value="ECO:0007669"/>
    <property type="project" value="UniProtKB-SubCell"/>
</dbReference>
<evidence type="ECO:0000256" key="6">
    <source>
        <dbReference type="ARBA" id="ARBA00022989"/>
    </source>
</evidence>
<feature type="transmembrane region" description="Helical" evidence="8">
    <location>
        <begin position="203"/>
        <end position="231"/>
    </location>
</feature>
<name>A0A2J8B3V2_9FIRM</name>
<dbReference type="Proteomes" id="UP000236394">
    <property type="component" value="Unassembled WGS sequence"/>
</dbReference>
<feature type="transmembrane region" description="Helical" evidence="8">
    <location>
        <begin position="391"/>
        <end position="409"/>
    </location>
</feature>
<keyword evidence="4" id="KW-0133">Cell shape</keyword>
<dbReference type="AlphaFoldDB" id="A0A2J8B3V2"/>
<evidence type="ECO:0000256" key="3">
    <source>
        <dbReference type="ARBA" id="ARBA00022692"/>
    </source>
</evidence>
<dbReference type="EMBL" id="NBZD01000001">
    <property type="protein sequence ID" value="PNH19458.1"/>
    <property type="molecule type" value="Genomic_DNA"/>
</dbReference>
<feature type="transmembrane region" description="Helical" evidence="8">
    <location>
        <begin position="172"/>
        <end position="191"/>
    </location>
</feature>
<feature type="transmembrane region" description="Helical" evidence="8">
    <location>
        <begin position="532"/>
        <end position="552"/>
    </location>
</feature>
<feature type="transmembrane region" description="Helical" evidence="8">
    <location>
        <begin position="474"/>
        <end position="492"/>
    </location>
</feature>
<dbReference type="GO" id="GO:0015648">
    <property type="term" value="F:lipid-linked peptidoglycan transporter activity"/>
    <property type="evidence" value="ECO:0007669"/>
    <property type="project" value="TreeGrafter"/>
</dbReference>
<reference evidence="10" key="1">
    <citation type="submission" date="2017-04" db="EMBL/GenBank/DDBJ databases">
        <authorList>
            <person name="Bumgarner R.E."/>
            <person name="Fredricks D.N."/>
            <person name="Srinivasan S."/>
        </authorList>
    </citation>
    <scope>NUCLEOTIDE SEQUENCE [LARGE SCALE GENOMIC DNA]</scope>
    <source>
        <strain evidence="10">KA00405</strain>
    </source>
</reference>
<keyword evidence="2" id="KW-1003">Cell membrane</keyword>
<comment type="caution">
    <text evidence="9">The sequence shown here is derived from an EMBL/GenBank/DDBJ whole genome shotgun (WGS) entry which is preliminary data.</text>
</comment>
<gene>
    <name evidence="9" type="ORF">B7R76_00805</name>
</gene>
<feature type="transmembrane region" description="Helical" evidence="8">
    <location>
        <begin position="564"/>
        <end position="582"/>
    </location>
</feature>
<feature type="transmembrane region" description="Helical" evidence="8">
    <location>
        <begin position="278"/>
        <end position="296"/>
    </location>
</feature>
<keyword evidence="3 8" id="KW-0812">Transmembrane</keyword>
<evidence type="ECO:0000256" key="7">
    <source>
        <dbReference type="ARBA" id="ARBA00023136"/>
    </source>
</evidence>
<evidence type="ECO:0008006" key="11">
    <source>
        <dbReference type="Google" id="ProtNLM"/>
    </source>
</evidence>
<dbReference type="Pfam" id="PF03023">
    <property type="entry name" value="MurJ"/>
    <property type="match status" value="1"/>
</dbReference>
<dbReference type="GO" id="GO:0008360">
    <property type="term" value="P:regulation of cell shape"/>
    <property type="evidence" value="ECO:0007669"/>
    <property type="project" value="UniProtKB-KW"/>
</dbReference>
<evidence type="ECO:0000313" key="10">
    <source>
        <dbReference type="Proteomes" id="UP000236394"/>
    </source>
</evidence>
<feature type="transmembrane region" description="Helical" evidence="8">
    <location>
        <begin position="602"/>
        <end position="627"/>
    </location>
</feature>
<evidence type="ECO:0000256" key="8">
    <source>
        <dbReference type="SAM" id="Phobius"/>
    </source>
</evidence>
<dbReference type="PANTHER" id="PTHR47019">
    <property type="entry name" value="LIPID II FLIPPASE MURJ"/>
    <property type="match status" value="1"/>
</dbReference>
<dbReference type="CDD" id="cd13123">
    <property type="entry name" value="MATE_MurJ_like"/>
    <property type="match status" value="1"/>
</dbReference>
<keyword evidence="5" id="KW-0573">Peptidoglycan synthesis</keyword>
<evidence type="ECO:0000256" key="2">
    <source>
        <dbReference type="ARBA" id="ARBA00022475"/>
    </source>
</evidence>
<feature type="transmembrane region" description="Helical" evidence="8">
    <location>
        <begin position="251"/>
        <end position="271"/>
    </location>
</feature>
<feature type="transmembrane region" description="Helical" evidence="8">
    <location>
        <begin position="430"/>
        <end position="454"/>
    </location>
</feature>
<sequence>MKHNRNSLPEIRRISTETFLAEAGTVGGANASVRPAATAAMSNVPDLAGRSVRPAATAAMSNVSDLAGRSVRPAATAAMSNVPDLAGRSVRPAATAVMSNVPDLAGRSVRQATTAAEPSHSRRLGKISLIVMLALLLTKVTGQLRQILIGIRFGYDTPYADAFTQGFLIPDFIYTLLIGGAIQAAIIPYLSSSIESGREKDGWRAVSSFITFMAILMGSILLICEIFAPLIMQYFTTSTSYQMAVTAARALLPQAFFMMLAALLIGILNTYKKFITTALTPCIYNSLVLLSLLVLAKRTDGGVKAASVGITAAAAIYFLIQLFSARREITNFRLGLNLNKPEVRELFSLAVPTLVSASIPYFSSFLISSYYKYFADGTSYAYSNAISTWQLPFGIVVIAITNVTLPHLAELFTRKDFSGASKMISTGLRSALLIIIPAALCFGIMRQDVIAGIFRWGRAMSSDSVNYTAQILRWYCPVMVTHTVTYFLNNVFYANHKTWVPMAGAAFNLLMLFIFTRYTFAHTGFGPESMAFSFALSSFASTILLLVLMAIFFPKIKLLHWQHYAVITVFATVAAGGLLWLWQTISGDIQPTHKLSQLLYLLVRAVFAYGIYFYVANIFGITEVRYIKQKVFNKFKK</sequence>
<dbReference type="GO" id="GO:0009252">
    <property type="term" value="P:peptidoglycan biosynthetic process"/>
    <property type="evidence" value="ECO:0007669"/>
    <property type="project" value="UniProtKB-KW"/>
</dbReference>
<evidence type="ECO:0000256" key="4">
    <source>
        <dbReference type="ARBA" id="ARBA00022960"/>
    </source>
</evidence>
<dbReference type="PANTHER" id="PTHR47019:SF1">
    <property type="entry name" value="LIPID II FLIPPASE MURJ"/>
    <property type="match status" value="1"/>
</dbReference>
<accession>A0A2J8B3V2</accession>